<evidence type="ECO:0000313" key="3">
    <source>
        <dbReference type="EMBL" id="OEG70377.1"/>
    </source>
</evidence>
<evidence type="ECO:0000256" key="1">
    <source>
        <dbReference type="ARBA" id="ARBA00022747"/>
    </source>
</evidence>
<accession>A0A1E5IIQ5</accession>
<evidence type="ECO:0000256" key="2">
    <source>
        <dbReference type="ARBA" id="ARBA00023125"/>
    </source>
</evidence>
<gene>
    <name evidence="3" type="ORF">ATZ36_04680</name>
</gene>
<protein>
    <recommendedName>
        <fullName evidence="5">Type I restriction modification DNA specificity domain-containing protein</fullName>
    </recommendedName>
</protein>
<dbReference type="InterPro" id="IPR044946">
    <property type="entry name" value="Restrct_endonuc_typeI_TRD_sf"/>
</dbReference>
<evidence type="ECO:0008006" key="5">
    <source>
        <dbReference type="Google" id="ProtNLM"/>
    </source>
</evidence>
<dbReference type="GO" id="GO:0003677">
    <property type="term" value="F:DNA binding"/>
    <property type="evidence" value="ECO:0007669"/>
    <property type="project" value="UniProtKB-KW"/>
</dbReference>
<name>A0A1E5IIQ5_ENDTX</name>
<keyword evidence="2" id="KW-0238">DNA-binding</keyword>
<dbReference type="SUPFAM" id="SSF116734">
    <property type="entry name" value="DNA methylase specificity domain"/>
    <property type="match status" value="1"/>
</dbReference>
<evidence type="ECO:0000313" key="4">
    <source>
        <dbReference type="Proteomes" id="UP000095237"/>
    </source>
</evidence>
<dbReference type="GO" id="GO:0009307">
    <property type="term" value="P:DNA restriction-modification system"/>
    <property type="evidence" value="ECO:0007669"/>
    <property type="project" value="UniProtKB-KW"/>
</dbReference>
<comment type="caution">
    <text evidence="3">The sequence shown here is derived from an EMBL/GenBank/DDBJ whole genome shotgun (WGS) entry which is preliminary data.</text>
</comment>
<dbReference type="EMBL" id="LNVX01000357">
    <property type="protein sequence ID" value="OEG70377.1"/>
    <property type="molecule type" value="Genomic_DNA"/>
</dbReference>
<dbReference type="Gene3D" id="3.90.220.20">
    <property type="entry name" value="DNA methylase specificity domains"/>
    <property type="match status" value="2"/>
</dbReference>
<proteinExistence type="predicted"/>
<organism evidence="3 4">
    <name type="scientific">Endomicrobium trichonymphae</name>
    <dbReference type="NCBI Taxonomy" id="1408204"/>
    <lineage>
        <taxon>Bacteria</taxon>
        <taxon>Pseudomonadati</taxon>
        <taxon>Elusimicrobiota</taxon>
        <taxon>Endomicrobiia</taxon>
        <taxon>Endomicrobiales</taxon>
        <taxon>Endomicrobiaceae</taxon>
        <taxon>Candidatus Endomicrobiellum</taxon>
    </lineage>
</organism>
<dbReference type="Proteomes" id="UP000095237">
    <property type="component" value="Unassembled WGS sequence"/>
</dbReference>
<reference evidence="3 4" key="1">
    <citation type="submission" date="2015-11" db="EMBL/GenBank/DDBJ databases">
        <title>Evidence for parallel genomic evolution in an endosymbiosis of termite gut flagellates.</title>
        <authorList>
            <person name="Zheng H."/>
        </authorList>
    </citation>
    <scope>NUCLEOTIDE SEQUENCE [LARGE SCALE GENOMIC DNA]</scope>
    <source>
        <strain evidence="3 4">CET450</strain>
    </source>
</reference>
<keyword evidence="4" id="KW-1185">Reference proteome</keyword>
<dbReference type="AlphaFoldDB" id="A0A1E5IIQ5"/>
<keyword evidence="1" id="KW-0680">Restriction system</keyword>
<sequence length="108" mass="12616">MKLGINRNEVYNIDVCTPEIREQKKIAEKLAKFSENIKKLEGAARKNLKNAKDLFNSILNETFKNKSAADRRQIDKTLILKIRWKIRKLGEICEIINDRTLKTNVMDI</sequence>